<dbReference type="OrthoDB" id="9758038at2"/>
<dbReference type="PANTHER" id="PTHR47320:SF1">
    <property type="entry name" value="BIFUNCTIONAL URIDYLYLTRANSFERASE_URIDYLYL-REMOVING ENZYME"/>
    <property type="match status" value="1"/>
</dbReference>
<dbReference type="GO" id="GO:0008773">
    <property type="term" value="F:[protein-PII] uridylyltransferase activity"/>
    <property type="evidence" value="ECO:0007669"/>
    <property type="project" value="UniProtKB-UniRule"/>
</dbReference>
<dbReference type="GO" id="GO:0006808">
    <property type="term" value="P:regulation of nitrogen utilization"/>
    <property type="evidence" value="ECO:0007669"/>
    <property type="project" value="UniProtKB-UniRule"/>
</dbReference>
<comment type="catalytic activity">
    <reaction evidence="7">
        <text>guanosine 3',5'-bis(diphosphate) + H2O = GDP + diphosphate + H(+)</text>
        <dbReference type="Rhea" id="RHEA:14253"/>
        <dbReference type="ChEBI" id="CHEBI:15377"/>
        <dbReference type="ChEBI" id="CHEBI:15378"/>
        <dbReference type="ChEBI" id="CHEBI:33019"/>
        <dbReference type="ChEBI" id="CHEBI:58189"/>
        <dbReference type="ChEBI" id="CHEBI:77828"/>
        <dbReference type="EC" id="3.1.7.2"/>
    </reaction>
</comment>
<sequence length="853" mass="98313">MTSAEVCALSKDFNQWLLSIFIEEDMENLVRARALFVDLVLTKLWVQHQLDEYQLSLIAVGGYGRGELHPHSDVDILLLTQQSIEKDLEEKIGAFITQLWDVKFDIGHSVRDVQECLKQAVNDVTIATNLMEMRLICGNQALAEQLQPLLQEDVFWTSEKFFIAKREEQFKRHNQYHGASYTLEPNLKANPGGLRDIQTIAWVAKRHFMANSLVELVEHKYLTLNEYTELVECQDYLWRMRFALHHVAGRSENRLLFDYQADVAKMMGFGSAGKKSVERMMKRFFRIIGRVAELNKMLLQHFEEEILVNKTEPAVVELNKDFIVVGGLIKVTNNRLFMRPVKIMEMFLTIAQNPVIKGLHSETLRTLRNARRRLVSRLNDYEENRRIFIEIIKHPRGLGLAFSLMHRHSILGAYLPEWRSIVGQMQFDLFHAYSVDEHSYRLIKNLYRFSQPEHNHEFPRCSKIVQRIRKPEVLYLAGIFHDIAKGRGGDHAELGAVDALNFAKEHKLNDHDGRMIAWLVQQHLLMSVTAQRRDISDPDVIKQFGEIVRDEAHLDYLYCLTVADMRATNESLWNSWKANLLEELYLATKRAFRRGLEKPVDLADQIRENEQQAQELLVAEGIAEDAISELWQEFNSDYFLRYSPTQIAWHTQHILGHNRNEPLVIVSPKPYRGGTEVFVFTKERSNIFANTVALLGSKKLSIHDAKIITSNTGYTVNTFVVLDHQSKAITDEPRQLEIARLLASRLSQETLATIEVQPVSKRLQTFNLKTQVGFIQTEDDSTTLLEIITTDRPGLLASFAQVFADLKLNIHSAKITTFGERAEDVFTVSNADYQALTTTEQQLLNERLCDNIV</sequence>
<dbReference type="CDD" id="cd00077">
    <property type="entry name" value="HDc"/>
    <property type="match status" value="1"/>
</dbReference>
<reference evidence="11 12" key="1">
    <citation type="submission" date="2018-08" db="EMBL/GenBank/DDBJ databases">
        <title>Thalassotalea euphylliae genome.</title>
        <authorList>
            <person name="Summers S."/>
            <person name="Rice S.A."/>
            <person name="Freckelton M.L."/>
            <person name="Nedved B.T."/>
            <person name="Hadfield M.G."/>
        </authorList>
    </citation>
    <scope>NUCLEOTIDE SEQUENCE [LARGE SCALE GENOMIC DNA]</scope>
    <source>
        <strain evidence="11 12">H2</strain>
    </source>
</reference>
<comment type="similarity">
    <text evidence="8">Belongs to the GlnD family.</text>
</comment>
<dbReference type="Gene3D" id="1.10.3210.10">
    <property type="entry name" value="Hypothetical protein af1432"/>
    <property type="match status" value="1"/>
</dbReference>
<dbReference type="InterPro" id="IPR010043">
    <property type="entry name" value="UTase/UR"/>
</dbReference>
<dbReference type="GO" id="GO:0008893">
    <property type="term" value="F:guanosine-3',5'-bis(diphosphate) 3'-diphosphatase activity"/>
    <property type="evidence" value="ECO:0007669"/>
    <property type="project" value="UniProtKB-EC"/>
</dbReference>
<dbReference type="HAMAP" id="MF_00277">
    <property type="entry name" value="PII_uridylyl_transf"/>
    <property type="match status" value="1"/>
</dbReference>
<organism evidence="11 12">
    <name type="scientific">Thalassotalea euphylliae</name>
    <dbReference type="NCBI Taxonomy" id="1655234"/>
    <lineage>
        <taxon>Bacteria</taxon>
        <taxon>Pseudomonadati</taxon>
        <taxon>Pseudomonadota</taxon>
        <taxon>Gammaproteobacteria</taxon>
        <taxon>Alteromonadales</taxon>
        <taxon>Colwelliaceae</taxon>
        <taxon>Thalassotalea</taxon>
    </lineage>
</organism>
<keyword evidence="3" id="KW-0677">Repeat</keyword>
<dbReference type="InterPro" id="IPR006674">
    <property type="entry name" value="HD_domain"/>
</dbReference>
<dbReference type="GO" id="GO:0008081">
    <property type="term" value="F:phosphoric diester hydrolase activity"/>
    <property type="evidence" value="ECO:0007669"/>
    <property type="project" value="UniProtKB-UniRule"/>
</dbReference>
<dbReference type="EC" id="3.1.4.-" evidence="8"/>
<dbReference type="PROSITE" id="PS51671">
    <property type="entry name" value="ACT"/>
    <property type="match status" value="2"/>
</dbReference>
<evidence type="ECO:0000313" key="12">
    <source>
        <dbReference type="Proteomes" id="UP000256999"/>
    </source>
</evidence>
<evidence type="ECO:0000256" key="8">
    <source>
        <dbReference type="HAMAP-Rule" id="MF_00277"/>
    </source>
</evidence>
<dbReference type="SMART" id="SM00471">
    <property type="entry name" value="HDc"/>
    <property type="match status" value="1"/>
</dbReference>
<comment type="caution">
    <text evidence="8">Lacks conserved residue(s) required for the propagation of feature annotation.</text>
</comment>
<accession>A0A3E0UGK5</accession>
<comment type="function">
    <text evidence="8">Modifies, by uridylylation and deuridylylation, the PII regulatory proteins (GlnB and homologs), in response to the nitrogen status of the cell that GlnD senses through the glutamine level. Under low glutamine levels, catalyzes the conversion of the PII proteins and UTP to PII-UMP and PPi, while under higher glutamine levels, GlnD hydrolyzes PII-UMP to PII and UMP (deuridylylation). Thus, controls uridylylation state and activity of the PII proteins, and plays an important role in the regulation of nitrogen metabolism.</text>
</comment>
<dbReference type="InterPro" id="IPR043519">
    <property type="entry name" value="NT_sf"/>
</dbReference>
<dbReference type="Pfam" id="PF01909">
    <property type="entry name" value="NTP_transf_2"/>
    <property type="match status" value="1"/>
</dbReference>
<dbReference type="EMBL" id="QUOV01000001">
    <property type="protein sequence ID" value="REL36138.1"/>
    <property type="molecule type" value="Genomic_DNA"/>
</dbReference>
<evidence type="ECO:0000259" key="9">
    <source>
        <dbReference type="PROSITE" id="PS51671"/>
    </source>
</evidence>
<dbReference type="SUPFAM" id="SSF55021">
    <property type="entry name" value="ACT-like"/>
    <property type="match status" value="1"/>
</dbReference>
<keyword evidence="4 8" id="KW-0378">Hydrolase</keyword>
<dbReference type="PIRSF" id="PIRSF006288">
    <property type="entry name" value="PII_uridyltransf"/>
    <property type="match status" value="1"/>
</dbReference>
<dbReference type="Pfam" id="PF01842">
    <property type="entry name" value="ACT"/>
    <property type="match status" value="1"/>
</dbReference>
<feature type="domain" description="HD" evidence="10">
    <location>
        <begin position="435"/>
        <end position="557"/>
    </location>
</feature>
<dbReference type="InterPro" id="IPR013546">
    <property type="entry name" value="PII_UdlTrfase/GS_AdlTrfase"/>
</dbReference>
<dbReference type="InterPro" id="IPR003607">
    <property type="entry name" value="HD/PDEase_dom"/>
</dbReference>
<dbReference type="Proteomes" id="UP000256999">
    <property type="component" value="Unassembled WGS sequence"/>
</dbReference>
<name>A0A3E0UGK5_9GAMM</name>
<dbReference type="EC" id="2.7.7.59" evidence="8"/>
<dbReference type="PROSITE" id="PS51831">
    <property type="entry name" value="HD"/>
    <property type="match status" value="1"/>
</dbReference>
<comment type="activity regulation">
    <text evidence="8">Uridylyltransferase (UTase) activity is inhibited by glutamine, while glutamine activates uridylyl-removing (UR) activity.</text>
</comment>
<dbReference type="Gene3D" id="3.30.70.260">
    <property type="match status" value="1"/>
</dbReference>
<feature type="region of interest" description="Uridylyltransferase" evidence="8">
    <location>
        <begin position="1"/>
        <end position="317"/>
    </location>
</feature>
<feature type="domain" description="ACT" evidence="9">
    <location>
        <begin position="676"/>
        <end position="761"/>
    </location>
</feature>
<dbReference type="SUPFAM" id="SSF81593">
    <property type="entry name" value="Nucleotidyltransferase substrate binding subunit/domain"/>
    <property type="match status" value="1"/>
</dbReference>
<dbReference type="CDD" id="cd05401">
    <property type="entry name" value="NT_GlnE_GlnD_like"/>
    <property type="match status" value="1"/>
</dbReference>
<comment type="caution">
    <text evidence="11">The sequence shown here is derived from an EMBL/GenBank/DDBJ whole genome shotgun (WGS) entry which is preliminary data.</text>
</comment>
<keyword evidence="6 8" id="KW-0511">Multifunctional enzyme</keyword>
<evidence type="ECO:0000256" key="4">
    <source>
        <dbReference type="ARBA" id="ARBA00022801"/>
    </source>
</evidence>
<dbReference type="SUPFAM" id="SSF109604">
    <property type="entry name" value="HD-domain/PDEase-like"/>
    <property type="match status" value="1"/>
</dbReference>
<evidence type="ECO:0000256" key="2">
    <source>
        <dbReference type="ARBA" id="ARBA00022695"/>
    </source>
</evidence>
<comment type="catalytic activity">
    <reaction evidence="8">
        <text>[protein-PII]-L-tyrosine + UTP = [protein-PII]-uridylyl-L-tyrosine + diphosphate</text>
        <dbReference type="Rhea" id="RHEA:13673"/>
        <dbReference type="Rhea" id="RHEA-COMP:12147"/>
        <dbReference type="Rhea" id="RHEA-COMP:12148"/>
        <dbReference type="ChEBI" id="CHEBI:33019"/>
        <dbReference type="ChEBI" id="CHEBI:46398"/>
        <dbReference type="ChEBI" id="CHEBI:46858"/>
        <dbReference type="ChEBI" id="CHEBI:90602"/>
        <dbReference type="EC" id="2.7.7.59"/>
    </reaction>
</comment>
<evidence type="ECO:0000256" key="5">
    <source>
        <dbReference type="ARBA" id="ARBA00022842"/>
    </source>
</evidence>
<gene>
    <name evidence="8 11" type="primary">glnD</name>
    <name evidence="11" type="ORF">DXX92_12840</name>
</gene>
<dbReference type="NCBIfam" id="NF002487">
    <property type="entry name" value="PRK01759.1"/>
    <property type="match status" value="1"/>
</dbReference>
<protein>
    <recommendedName>
        <fullName evidence="8">Bifunctional uridylyltransferase/uridylyl-removing enzyme</fullName>
        <shortName evidence="8">UTase/UR</shortName>
    </recommendedName>
    <alternativeName>
        <fullName evidence="8">Bifunctional [protein-PII] modification enzyme</fullName>
    </alternativeName>
    <alternativeName>
        <fullName evidence="8">Bifunctional nitrogen sensor protein</fullName>
    </alternativeName>
    <domain>
        <recommendedName>
            <fullName evidence="8">[Protein-PII] uridylyltransferase</fullName>
            <shortName evidence="8">PII uridylyltransferase</shortName>
            <shortName evidence="8">UTase</shortName>
            <ecNumber evidence="8">2.7.7.59</ecNumber>
        </recommendedName>
    </domain>
    <domain>
        <recommendedName>
            <fullName evidence="8">[Protein-PII]-UMP uridylyl-removing enzyme</fullName>
            <shortName evidence="8">UR</shortName>
            <ecNumber evidence="8">3.1.4.-</ecNumber>
        </recommendedName>
    </domain>
</protein>
<proteinExistence type="inferred from homology"/>
<comment type="cofactor">
    <cofactor evidence="8">
        <name>Mg(2+)</name>
        <dbReference type="ChEBI" id="CHEBI:18420"/>
    </cofactor>
</comment>
<keyword evidence="1 8" id="KW-0808">Transferase</keyword>
<evidence type="ECO:0000256" key="3">
    <source>
        <dbReference type="ARBA" id="ARBA00022737"/>
    </source>
</evidence>
<dbReference type="AlphaFoldDB" id="A0A3E0UGK5"/>
<dbReference type="CDD" id="cd04899">
    <property type="entry name" value="ACT_ACR-UUR-like_2"/>
    <property type="match status" value="1"/>
</dbReference>
<dbReference type="InterPro" id="IPR045865">
    <property type="entry name" value="ACT-like_dom_sf"/>
</dbReference>
<dbReference type="InterPro" id="IPR002912">
    <property type="entry name" value="ACT_dom"/>
</dbReference>
<dbReference type="CDD" id="cd04900">
    <property type="entry name" value="ACT_UUR-like_1"/>
    <property type="match status" value="1"/>
</dbReference>
<dbReference type="SUPFAM" id="SSF81301">
    <property type="entry name" value="Nucleotidyltransferase"/>
    <property type="match status" value="1"/>
</dbReference>
<dbReference type="Pfam" id="PF01966">
    <property type="entry name" value="HD"/>
    <property type="match status" value="1"/>
</dbReference>
<keyword evidence="5 8" id="KW-0460">Magnesium</keyword>
<dbReference type="NCBIfam" id="TIGR01693">
    <property type="entry name" value="UTase_glnD"/>
    <property type="match status" value="1"/>
</dbReference>
<keyword evidence="2 8" id="KW-0548">Nucleotidyltransferase</keyword>
<dbReference type="PANTHER" id="PTHR47320">
    <property type="entry name" value="BIFUNCTIONAL URIDYLYLTRANSFERASE/URIDYLYL-REMOVING ENZYME"/>
    <property type="match status" value="1"/>
</dbReference>
<dbReference type="Pfam" id="PF08335">
    <property type="entry name" value="GlnD_UR_UTase"/>
    <property type="match status" value="1"/>
</dbReference>
<evidence type="ECO:0000259" key="10">
    <source>
        <dbReference type="PROSITE" id="PS51831"/>
    </source>
</evidence>
<feature type="domain" description="ACT" evidence="9">
    <location>
        <begin position="784"/>
        <end position="853"/>
    </location>
</feature>
<evidence type="ECO:0000256" key="7">
    <source>
        <dbReference type="ARBA" id="ARBA00047968"/>
    </source>
</evidence>
<comment type="domain">
    <text evidence="8">Has four distinct domains: an N-terminal nucleotidyltransferase (NT) domain responsible for UTase activity, a central HD domain that encodes UR activity, and two C-terminal ACT domains that seem to have a role in glutamine sensing.</text>
</comment>
<evidence type="ECO:0000256" key="6">
    <source>
        <dbReference type="ARBA" id="ARBA00023268"/>
    </source>
</evidence>
<comment type="catalytic activity">
    <reaction evidence="8">
        <text>[protein-PII]-uridylyl-L-tyrosine + H2O = [protein-PII]-L-tyrosine + UMP + H(+)</text>
        <dbReference type="Rhea" id="RHEA:48600"/>
        <dbReference type="Rhea" id="RHEA-COMP:12147"/>
        <dbReference type="Rhea" id="RHEA-COMP:12148"/>
        <dbReference type="ChEBI" id="CHEBI:15377"/>
        <dbReference type="ChEBI" id="CHEBI:15378"/>
        <dbReference type="ChEBI" id="CHEBI:46858"/>
        <dbReference type="ChEBI" id="CHEBI:57865"/>
        <dbReference type="ChEBI" id="CHEBI:90602"/>
    </reaction>
</comment>
<evidence type="ECO:0000256" key="1">
    <source>
        <dbReference type="ARBA" id="ARBA00022679"/>
    </source>
</evidence>
<evidence type="ECO:0000313" key="11">
    <source>
        <dbReference type="EMBL" id="REL36138.1"/>
    </source>
</evidence>
<dbReference type="InterPro" id="IPR002934">
    <property type="entry name" value="Polymerase_NTP_transf_dom"/>
</dbReference>